<dbReference type="SUPFAM" id="SSF116842">
    <property type="entry name" value="XseB-like"/>
    <property type="match status" value="1"/>
</dbReference>
<dbReference type="InterPro" id="IPR003761">
    <property type="entry name" value="Exonuc_VII_S"/>
</dbReference>
<gene>
    <name evidence="6" type="primary">xseB</name>
    <name evidence="7" type="ORF">BHU72_02395</name>
</gene>
<dbReference type="PANTHER" id="PTHR34137">
    <property type="entry name" value="EXODEOXYRIBONUCLEASE 7 SMALL SUBUNIT"/>
    <property type="match status" value="1"/>
</dbReference>
<evidence type="ECO:0000313" key="7">
    <source>
        <dbReference type="EMBL" id="OEH85667.1"/>
    </source>
</evidence>
<keyword evidence="4 6" id="KW-0378">Hydrolase</keyword>
<proteinExistence type="inferred from homology"/>
<dbReference type="NCBIfam" id="TIGR01280">
    <property type="entry name" value="xseB"/>
    <property type="match status" value="1"/>
</dbReference>
<dbReference type="InterPro" id="IPR037004">
    <property type="entry name" value="Exonuc_VII_ssu_sf"/>
</dbReference>
<dbReference type="Gene3D" id="1.10.287.1040">
    <property type="entry name" value="Exonuclease VII, small subunit"/>
    <property type="match status" value="1"/>
</dbReference>
<evidence type="ECO:0000256" key="2">
    <source>
        <dbReference type="ARBA" id="ARBA00022490"/>
    </source>
</evidence>
<dbReference type="Proteomes" id="UP000095255">
    <property type="component" value="Unassembled WGS sequence"/>
</dbReference>
<dbReference type="Pfam" id="PF02609">
    <property type="entry name" value="Exonuc_VII_S"/>
    <property type="match status" value="1"/>
</dbReference>
<dbReference type="GO" id="GO:0006308">
    <property type="term" value="P:DNA catabolic process"/>
    <property type="evidence" value="ECO:0007669"/>
    <property type="project" value="UniProtKB-UniRule"/>
</dbReference>
<organism evidence="7 8">
    <name type="scientific">Desulfuribacillus stibiiarsenatis</name>
    <dbReference type="NCBI Taxonomy" id="1390249"/>
    <lineage>
        <taxon>Bacteria</taxon>
        <taxon>Bacillati</taxon>
        <taxon>Bacillota</taxon>
        <taxon>Desulfuribacillia</taxon>
        <taxon>Desulfuribacillales</taxon>
        <taxon>Desulfuribacillaceae</taxon>
        <taxon>Desulfuribacillus</taxon>
    </lineage>
</organism>
<keyword evidence="3 6" id="KW-0540">Nuclease</keyword>
<comment type="subcellular location">
    <subcellularLocation>
        <location evidence="6">Cytoplasm</location>
    </subcellularLocation>
</comment>
<dbReference type="GO" id="GO:0008855">
    <property type="term" value="F:exodeoxyribonuclease VII activity"/>
    <property type="evidence" value="ECO:0007669"/>
    <property type="project" value="UniProtKB-UniRule"/>
</dbReference>
<name>A0A1E5L687_9FIRM</name>
<keyword evidence="2 6" id="KW-0963">Cytoplasm</keyword>
<sequence>MAKKNDITFDQSLKELEGIVKQLESGDIPLEDAIELYKKGMILSKQCNEKLNVAEQKVQQITLENQTLVFQPMKDKEGELC</sequence>
<comment type="subunit">
    <text evidence="6">Heterooligomer composed of large and small subunits.</text>
</comment>
<evidence type="ECO:0000313" key="8">
    <source>
        <dbReference type="Proteomes" id="UP000095255"/>
    </source>
</evidence>
<dbReference type="GO" id="GO:0009318">
    <property type="term" value="C:exodeoxyribonuclease VII complex"/>
    <property type="evidence" value="ECO:0007669"/>
    <property type="project" value="UniProtKB-UniRule"/>
</dbReference>
<comment type="caution">
    <text evidence="7">The sequence shown here is derived from an EMBL/GenBank/DDBJ whole genome shotgun (WGS) entry which is preliminary data.</text>
</comment>
<dbReference type="HAMAP" id="MF_00337">
    <property type="entry name" value="Exonuc_7_S"/>
    <property type="match status" value="1"/>
</dbReference>
<comment type="function">
    <text evidence="6">Bidirectionally degrades single-stranded DNA into large acid-insoluble oligonucleotides, which are then degraded further into small acid-soluble oligonucleotides.</text>
</comment>
<evidence type="ECO:0000256" key="1">
    <source>
        <dbReference type="ARBA" id="ARBA00009998"/>
    </source>
</evidence>
<dbReference type="EC" id="3.1.11.6" evidence="6"/>
<dbReference type="RefSeq" id="WP_069701751.1">
    <property type="nucleotide sequence ID" value="NZ_MJAT01000012.1"/>
</dbReference>
<comment type="catalytic activity">
    <reaction evidence="6">
        <text>Exonucleolytic cleavage in either 5'- to 3'- or 3'- to 5'-direction to yield nucleoside 5'-phosphates.</text>
        <dbReference type="EC" id="3.1.11.6"/>
    </reaction>
</comment>
<reference evidence="7 8" key="1">
    <citation type="submission" date="2016-09" db="EMBL/GenBank/DDBJ databases">
        <title>Desulfuribacillus arsenicus sp. nov., an obligately anaerobic, dissimilatory arsenic- and antimonate-reducing bacterium isolated from anoxic sediments.</title>
        <authorList>
            <person name="Abin C.A."/>
            <person name="Hollibaugh J.T."/>
        </authorList>
    </citation>
    <scope>NUCLEOTIDE SEQUENCE [LARGE SCALE GENOMIC DNA]</scope>
    <source>
        <strain evidence="7 8">MLFW-2</strain>
    </source>
</reference>
<evidence type="ECO:0000256" key="4">
    <source>
        <dbReference type="ARBA" id="ARBA00022801"/>
    </source>
</evidence>
<keyword evidence="5 6" id="KW-0269">Exonuclease</keyword>
<dbReference type="OrthoDB" id="9798666at2"/>
<evidence type="ECO:0000256" key="3">
    <source>
        <dbReference type="ARBA" id="ARBA00022722"/>
    </source>
</evidence>
<dbReference type="STRING" id="1390249.BHU72_02395"/>
<evidence type="ECO:0000256" key="5">
    <source>
        <dbReference type="ARBA" id="ARBA00022839"/>
    </source>
</evidence>
<dbReference type="AlphaFoldDB" id="A0A1E5L687"/>
<dbReference type="GO" id="GO:0005829">
    <property type="term" value="C:cytosol"/>
    <property type="evidence" value="ECO:0007669"/>
    <property type="project" value="TreeGrafter"/>
</dbReference>
<protein>
    <recommendedName>
        <fullName evidence="6">Exodeoxyribonuclease 7 small subunit</fullName>
        <ecNumber evidence="6">3.1.11.6</ecNumber>
    </recommendedName>
    <alternativeName>
        <fullName evidence="6">Exodeoxyribonuclease VII small subunit</fullName>
        <shortName evidence="6">Exonuclease VII small subunit</shortName>
    </alternativeName>
</protein>
<comment type="similarity">
    <text evidence="1 6">Belongs to the XseB family.</text>
</comment>
<dbReference type="PANTHER" id="PTHR34137:SF1">
    <property type="entry name" value="EXODEOXYRIBONUCLEASE 7 SMALL SUBUNIT"/>
    <property type="match status" value="1"/>
</dbReference>
<evidence type="ECO:0000256" key="6">
    <source>
        <dbReference type="HAMAP-Rule" id="MF_00337"/>
    </source>
</evidence>
<keyword evidence="8" id="KW-1185">Reference proteome</keyword>
<accession>A0A1E5L687</accession>
<dbReference type="EMBL" id="MJAT01000012">
    <property type="protein sequence ID" value="OEH85667.1"/>
    <property type="molecule type" value="Genomic_DNA"/>
</dbReference>